<dbReference type="Proteomes" id="UP000799753">
    <property type="component" value="Unassembled WGS sequence"/>
</dbReference>
<protein>
    <submittedName>
        <fullName evidence="2">Uncharacterized protein</fullName>
    </submittedName>
</protein>
<organism evidence="2 3">
    <name type="scientific">Massarina eburnea CBS 473.64</name>
    <dbReference type="NCBI Taxonomy" id="1395130"/>
    <lineage>
        <taxon>Eukaryota</taxon>
        <taxon>Fungi</taxon>
        <taxon>Dikarya</taxon>
        <taxon>Ascomycota</taxon>
        <taxon>Pezizomycotina</taxon>
        <taxon>Dothideomycetes</taxon>
        <taxon>Pleosporomycetidae</taxon>
        <taxon>Pleosporales</taxon>
        <taxon>Massarineae</taxon>
        <taxon>Massarinaceae</taxon>
        <taxon>Massarina</taxon>
    </lineage>
</organism>
<name>A0A6A6RLG1_9PLEO</name>
<gene>
    <name evidence="2" type="ORF">P280DRAFT_158568</name>
</gene>
<proteinExistence type="predicted"/>
<keyword evidence="1" id="KW-1133">Transmembrane helix</keyword>
<dbReference type="AlphaFoldDB" id="A0A6A6RLG1"/>
<keyword evidence="1" id="KW-0812">Transmembrane</keyword>
<reference evidence="2" key="1">
    <citation type="journal article" date="2020" name="Stud. Mycol.">
        <title>101 Dothideomycetes genomes: a test case for predicting lifestyles and emergence of pathogens.</title>
        <authorList>
            <person name="Haridas S."/>
            <person name="Albert R."/>
            <person name="Binder M."/>
            <person name="Bloem J."/>
            <person name="Labutti K."/>
            <person name="Salamov A."/>
            <person name="Andreopoulos B."/>
            <person name="Baker S."/>
            <person name="Barry K."/>
            <person name="Bills G."/>
            <person name="Bluhm B."/>
            <person name="Cannon C."/>
            <person name="Castanera R."/>
            <person name="Culley D."/>
            <person name="Daum C."/>
            <person name="Ezra D."/>
            <person name="Gonzalez J."/>
            <person name="Henrissat B."/>
            <person name="Kuo A."/>
            <person name="Liang C."/>
            <person name="Lipzen A."/>
            <person name="Lutzoni F."/>
            <person name="Magnuson J."/>
            <person name="Mondo S."/>
            <person name="Nolan M."/>
            <person name="Ohm R."/>
            <person name="Pangilinan J."/>
            <person name="Park H.-J."/>
            <person name="Ramirez L."/>
            <person name="Alfaro M."/>
            <person name="Sun H."/>
            <person name="Tritt A."/>
            <person name="Yoshinaga Y."/>
            <person name="Zwiers L.-H."/>
            <person name="Turgeon B."/>
            <person name="Goodwin S."/>
            <person name="Spatafora J."/>
            <person name="Crous P."/>
            <person name="Grigoriev I."/>
        </authorList>
    </citation>
    <scope>NUCLEOTIDE SEQUENCE</scope>
    <source>
        <strain evidence="2">CBS 473.64</strain>
    </source>
</reference>
<dbReference type="EMBL" id="MU006800">
    <property type="protein sequence ID" value="KAF2636132.1"/>
    <property type="molecule type" value="Genomic_DNA"/>
</dbReference>
<sequence length="140" mass="16381">MNRAAKTLRYTQITRFVYEFLHTYLLFLSFAVFISLRPMYVSWQGLRHRGSCIHFIRRRLPGRPLLQTFFVHIGFPFPVATSISPRRLFHSRRELLLLFSSLALEGISASTLPNYLPLTASFTITHIRFYKQSTAPIPVY</sequence>
<feature type="transmembrane region" description="Helical" evidence="1">
    <location>
        <begin position="21"/>
        <end position="40"/>
    </location>
</feature>
<accession>A0A6A6RLG1</accession>
<keyword evidence="3" id="KW-1185">Reference proteome</keyword>
<evidence type="ECO:0000313" key="3">
    <source>
        <dbReference type="Proteomes" id="UP000799753"/>
    </source>
</evidence>
<keyword evidence="1" id="KW-0472">Membrane</keyword>
<evidence type="ECO:0000313" key="2">
    <source>
        <dbReference type="EMBL" id="KAF2636132.1"/>
    </source>
</evidence>
<evidence type="ECO:0000256" key="1">
    <source>
        <dbReference type="SAM" id="Phobius"/>
    </source>
</evidence>